<comment type="caution">
    <text evidence="4">The sequence shown here is derived from an EMBL/GenBank/DDBJ whole genome shotgun (WGS) entry which is preliminary data.</text>
</comment>
<dbReference type="InterPro" id="IPR008928">
    <property type="entry name" value="6-hairpin_glycosidase_sf"/>
</dbReference>
<dbReference type="EMBL" id="JALBUT010000003">
    <property type="protein sequence ID" value="MDX8415146.1"/>
    <property type="molecule type" value="Genomic_DNA"/>
</dbReference>
<dbReference type="Proteomes" id="UP001275932">
    <property type="component" value="Unassembled WGS sequence"/>
</dbReference>
<sequence length="743" mass="82798">MKKIICIAVLFSALACAFAQGESPTQFVDTWIGSRGSGNTVIGPSLPFGMIKPSPDTGKNSSNSGWGASGNINGFSQTHVSGTGGGSKYGNILVMPANGTLDVSNISSERANETSKLAFYGVDLTRYGIKAEITCSEKAAIYRFSFPKKEGSKIVFDTGHFLYNNVAGEGQHLADCSVEILSKCEVSGHTSLTGGWNLQKEPFTVFFYATTDTPASKFGIFKDGKFQKDSLKASAENGEKTMAFLEFGGESERTVHLKIGISFVSVAQAKRNAKEIKNFDFDGTLKRAISAWDKALRPIEIKTDFPDQKKIFYTALYHAMLMPANRTGDNPLWKSKEPYYDDFYAIWDTFRTSGPLLTLIAPRRQAEIIRALIDIQKHEGFLPDGRSGNHNGRTQGGSNADVYIADAFAKELKGVNWRDAYEAVKADAENEPADGYKEGRGGLKDWHEIGYLSIEGFKMSGCKNVEYAYNDFCIMQMAQALNKNEDAKKYSDRAKQWQNVWDENLEHSGFKGFIRPRHRNGKWLENFKPTDGCSWKGDTFYEGNSWTYSFYVLQDMNTLIEKCGGKDTFANRLDEFFNGKCDLANEPFFLTPYLYIYANRHDKTAERIHKILPRFTAHAGGIPGNDDSGALSAWYAWSAMGIFPVAGQDWYFIGSPIFENTKINLQNGKAFTIKAENLSKENIYVAKAFLNGKPLKQAWIRHSQIVSGGELTLKMSKNPDNFWAETLPPSPLSDLKSQKFKQP</sequence>
<evidence type="ECO:0000313" key="5">
    <source>
        <dbReference type="Proteomes" id="UP001275932"/>
    </source>
</evidence>
<feature type="signal peptide" evidence="1">
    <location>
        <begin position="1"/>
        <end position="21"/>
    </location>
</feature>
<dbReference type="InterPro" id="IPR005887">
    <property type="entry name" value="GH92_a_mannosidase_put"/>
</dbReference>
<evidence type="ECO:0000259" key="3">
    <source>
        <dbReference type="Pfam" id="PF17678"/>
    </source>
</evidence>
<dbReference type="Gene3D" id="1.20.1050.60">
    <property type="entry name" value="alpha-1,2-mannosidase"/>
    <property type="match status" value="1"/>
</dbReference>
<evidence type="ECO:0000313" key="4">
    <source>
        <dbReference type="EMBL" id="MDX8415146.1"/>
    </source>
</evidence>
<feature type="domain" description="Glycosyl hydrolase family 92 N-terminal" evidence="3">
    <location>
        <begin position="27"/>
        <end position="262"/>
    </location>
</feature>
<feature type="domain" description="Glycosyl hydrolase family 92" evidence="2">
    <location>
        <begin position="268"/>
        <end position="716"/>
    </location>
</feature>
<keyword evidence="4" id="KW-0326">Glycosidase</keyword>
<keyword evidence="4" id="KW-0378">Hydrolase</keyword>
<reference evidence="4 5" key="1">
    <citation type="submission" date="2022-03" db="EMBL/GenBank/DDBJ databases">
        <title>Novel taxa within the pig intestine.</title>
        <authorList>
            <person name="Wylensek D."/>
            <person name="Bishof K."/>
            <person name="Afrizal A."/>
            <person name="Clavel T."/>
        </authorList>
    </citation>
    <scope>NUCLEOTIDE SEQUENCE [LARGE SCALE GENOMIC DNA]</scope>
    <source>
        <strain evidence="4 5">CLA-KB-P66</strain>
    </source>
</reference>
<keyword evidence="1" id="KW-0732">Signal</keyword>
<dbReference type="InterPro" id="IPR050883">
    <property type="entry name" value="PNGase"/>
</dbReference>
<dbReference type="Gene3D" id="1.20.1610.10">
    <property type="entry name" value="alpha-1,2-mannosidases domains"/>
    <property type="match status" value="1"/>
</dbReference>
<feature type="chain" id="PRO_5046748523" evidence="1">
    <location>
        <begin position="22"/>
        <end position="743"/>
    </location>
</feature>
<dbReference type="Gene3D" id="2.70.98.10">
    <property type="match status" value="1"/>
</dbReference>
<dbReference type="Gene3D" id="3.30.2080.10">
    <property type="entry name" value="GH92 mannosidase domain"/>
    <property type="match status" value="1"/>
</dbReference>
<dbReference type="InterPro" id="IPR012939">
    <property type="entry name" value="Glyco_hydro_92"/>
</dbReference>
<dbReference type="GO" id="GO:0016798">
    <property type="term" value="F:hydrolase activity, acting on glycosyl bonds"/>
    <property type="evidence" value="ECO:0007669"/>
    <property type="project" value="UniProtKB-KW"/>
</dbReference>
<protein>
    <submittedName>
        <fullName evidence="4">GH92 family glycosyl hydrolase</fullName>
        <ecNumber evidence="4">3.2.1.-</ecNumber>
    </submittedName>
</protein>
<organism evidence="4 5">
    <name type="scientific">Intestinicryptomonas porci</name>
    <dbReference type="NCBI Taxonomy" id="2926320"/>
    <lineage>
        <taxon>Bacteria</taxon>
        <taxon>Pseudomonadati</taxon>
        <taxon>Verrucomicrobiota</taxon>
        <taxon>Opitutia</taxon>
        <taxon>Opitutales</taxon>
        <taxon>Intestinicryptomonaceae</taxon>
        <taxon>Intestinicryptomonas</taxon>
    </lineage>
</organism>
<evidence type="ECO:0000259" key="2">
    <source>
        <dbReference type="Pfam" id="PF07971"/>
    </source>
</evidence>
<dbReference type="PANTHER" id="PTHR12143">
    <property type="entry name" value="PEPTIDE N-GLYCANASE PNGASE -RELATED"/>
    <property type="match status" value="1"/>
</dbReference>
<accession>A0ABU4WF08</accession>
<dbReference type="Pfam" id="PF07971">
    <property type="entry name" value="Glyco_hydro_92"/>
    <property type="match status" value="1"/>
</dbReference>
<gene>
    <name evidence="4" type="ORF">MOX91_02995</name>
</gene>
<dbReference type="InterPro" id="IPR041371">
    <property type="entry name" value="GH92_N"/>
</dbReference>
<dbReference type="Pfam" id="PF17678">
    <property type="entry name" value="Glyco_hydro_92N"/>
    <property type="match status" value="1"/>
</dbReference>
<dbReference type="NCBIfam" id="TIGR01180">
    <property type="entry name" value="aman2_put"/>
    <property type="match status" value="1"/>
</dbReference>
<evidence type="ECO:0000256" key="1">
    <source>
        <dbReference type="SAM" id="SignalP"/>
    </source>
</evidence>
<dbReference type="RefSeq" id="WP_370396594.1">
    <property type="nucleotide sequence ID" value="NZ_JALBUT010000003.1"/>
</dbReference>
<dbReference type="SUPFAM" id="SSF48208">
    <property type="entry name" value="Six-hairpin glycosidases"/>
    <property type="match status" value="1"/>
</dbReference>
<dbReference type="InterPro" id="IPR014718">
    <property type="entry name" value="GH-type_carb-bd"/>
</dbReference>
<proteinExistence type="predicted"/>
<keyword evidence="5" id="KW-1185">Reference proteome</keyword>
<dbReference type="PROSITE" id="PS51257">
    <property type="entry name" value="PROKAR_LIPOPROTEIN"/>
    <property type="match status" value="1"/>
</dbReference>
<name>A0ABU4WF08_9BACT</name>
<dbReference type="EC" id="3.2.1.-" evidence="4"/>
<dbReference type="PANTHER" id="PTHR12143:SF43">
    <property type="entry name" value="PUTATIVE-RELATED"/>
    <property type="match status" value="1"/>
</dbReference>